<feature type="domain" description="Major facilitator superfamily (MFS) profile" evidence="6">
    <location>
        <begin position="21"/>
        <end position="430"/>
    </location>
</feature>
<sequence>MGGGVADLVTSGAQPLWRGRALALIGIVLVAFSLRSAVASLSPVLDHVAEDFAVSSVVVGLIGAAPPVCFAVFGLLTPLFERRFGLERVAVVAIALIATGLLLRSLAVDSTSLLAATTVVFAGVGSGNVLLPPLVKKYFPDRLGLMMTVYSTTMAVSTFVPPLVAVPLADSAGWRVSLGLWGVFAAIALVPWVAMLVTSRADAVAAAQTRVDPASTEVERDGYDAASVATGPIATTPANPRVFGRLWRLPMAWSIALVFAASSTLAYVSFAWLPSIMIDVGGVTPANAGLLLSLFGLMGLPCSLLVPVLIVRFQATRPVFVISIACGLIGLLGFIFLPTVALPIWVVFFGLAPGLFPLALVLLSIRARTPESAVALSGFVQSIGYAVAAVFPLLIGLLHDMTDSWQIPLWLLVGVLIAVIPAGWIAGRRRTIEEDWERRHGRW</sequence>
<dbReference type="PROSITE" id="PS50850">
    <property type="entry name" value="MFS"/>
    <property type="match status" value="1"/>
</dbReference>
<evidence type="ECO:0000259" key="6">
    <source>
        <dbReference type="PROSITE" id="PS50850"/>
    </source>
</evidence>
<dbReference type="InterPro" id="IPR011701">
    <property type="entry name" value="MFS"/>
</dbReference>
<evidence type="ECO:0000256" key="3">
    <source>
        <dbReference type="ARBA" id="ARBA00022989"/>
    </source>
</evidence>
<name>A0ABU1HXN4_9MICO</name>
<feature type="transmembrane region" description="Helical" evidence="5">
    <location>
        <begin position="178"/>
        <end position="197"/>
    </location>
</feature>
<dbReference type="InterPro" id="IPR020846">
    <property type="entry name" value="MFS_dom"/>
</dbReference>
<dbReference type="Gene3D" id="1.20.1250.20">
    <property type="entry name" value="MFS general substrate transporter like domains"/>
    <property type="match status" value="2"/>
</dbReference>
<dbReference type="InterPro" id="IPR036259">
    <property type="entry name" value="MFS_trans_sf"/>
</dbReference>
<comment type="caution">
    <text evidence="7">The sequence shown here is derived from an EMBL/GenBank/DDBJ whole genome shotgun (WGS) entry which is preliminary data.</text>
</comment>
<feature type="transmembrane region" description="Helical" evidence="5">
    <location>
        <begin position="407"/>
        <end position="426"/>
    </location>
</feature>
<feature type="transmembrane region" description="Helical" evidence="5">
    <location>
        <begin position="251"/>
        <end position="270"/>
    </location>
</feature>
<keyword evidence="2 5" id="KW-0812">Transmembrane</keyword>
<evidence type="ECO:0000313" key="8">
    <source>
        <dbReference type="Proteomes" id="UP001249291"/>
    </source>
</evidence>
<dbReference type="EMBL" id="JAVIZQ010000001">
    <property type="protein sequence ID" value="MDR6143880.1"/>
    <property type="molecule type" value="Genomic_DNA"/>
</dbReference>
<feature type="transmembrane region" description="Helical" evidence="5">
    <location>
        <begin position="21"/>
        <end position="41"/>
    </location>
</feature>
<evidence type="ECO:0000256" key="4">
    <source>
        <dbReference type="ARBA" id="ARBA00023136"/>
    </source>
</evidence>
<feature type="transmembrane region" description="Helical" evidence="5">
    <location>
        <begin position="375"/>
        <end position="395"/>
    </location>
</feature>
<evidence type="ECO:0000256" key="5">
    <source>
        <dbReference type="SAM" id="Phobius"/>
    </source>
</evidence>
<dbReference type="PANTHER" id="PTHR23523">
    <property type="match status" value="1"/>
</dbReference>
<dbReference type="RefSeq" id="WP_309693464.1">
    <property type="nucleotide sequence ID" value="NZ_JAVIZQ010000001.1"/>
</dbReference>
<proteinExistence type="predicted"/>
<evidence type="ECO:0000313" key="7">
    <source>
        <dbReference type="EMBL" id="MDR6143880.1"/>
    </source>
</evidence>
<evidence type="ECO:0000256" key="1">
    <source>
        <dbReference type="ARBA" id="ARBA00004651"/>
    </source>
</evidence>
<accession>A0ABU1HXN4</accession>
<dbReference type="SUPFAM" id="SSF103473">
    <property type="entry name" value="MFS general substrate transporter"/>
    <property type="match status" value="1"/>
</dbReference>
<feature type="transmembrane region" description="Helical" evidence="5">
    <location>
        <begin position="318"/>
        <end position="337"/>
    </location>
</feature>
<dbReference type="Pfam" id="PF07690">
    <property type="entry name" value="MFS_1"/>
    <property type="match status" value="1"/>
</dbReference>
<feature type="transmembrane region" description="Helical" evidence="5">
    <location>
        <begin position="343"/>
        <end position="363"/>
    </location>
</feature>
<dbReference type="Proteomes" id="UP001249291">
    <property type="component" value="Unassembled WGS sequence"/>
</dbReference>
<gene>
    <name evidence="7" type="ORF">QE375_003434</name>
</gene>
<comment type="subcellular location">
    <subcellularLocation>
        <location evidence="1">Cell membrane</location>
        <topology evidence="1">Multi-pass membrane protein</topology>
    </subcellularLocation>
</comment>
<feature type="transmembrane region" description="Helical" evidence="5">
    <location>
        <begin position="143"/>
        <end position="166"/>
    </location>
</feature>
<evidence type="ECO:0000256" key="2">
    <source>
        <dbReference type="ARBA" id="ARBA00022692"/>
    </source>
</evidence>
<dbReference type="InterPro" id="IPR052524">
    <property type="entry name" value="MFS_Cyanate_Porter"/>
</dbReference>
<feature type="transmembrane region" description="Helical" evidence="5">
    <location>
        <begin position="89"/>
        <end position="107"/>
    </location>
</feature>
<reference evidence="7 8" key="1">
    <citation type="submission" date="2023-08" db="EMBL/GenBank/DDBJ databases">
        <title>Functional and genomic diversity of the sorghum phyllosphere microbiome.</title>
        <authorList>
            <person name="Shade A."/>
        </authorList>
    </citation>
    <scope>NUCLEOTIDE SEQUENCE [LARGE SCALE GENOMIC DNA]</scope>
    <source>
        <strain evidence="7 8">SORGH_AS_0445</strain>
    </source>
</reference>
<feature type="transmembrane region" description="Helical" evidence="5">
    <location>
        <begin position="290"/>
        <end position="311"/>
    </location>
</feature>
<dbReference type="PANTHER" id="PTHR23523:SF2">
    <property type="entry name" value="2-NITROIMIDAZOLE TRANSPORTER"/>
    <property type="match status" value="1"/>
</dbReference>
<keyword evidence="4 5" id="KW-0472">Membrane</keyword>
<keyword evidence="3 5" id="KW-1133">Transmembrane helix</keyword>
<organism evidence="7 8">
    <name type="scientific">Microbacterium foliorum</name>
    <dbReference type="NCBI Taxonomy" id="104336"/>
    <lineage>
        <taxon>Bacteria</taxon>
        <taxon>Bacillati</taxon>
        <taxon>Actinomycetota</taxon>
        <taxon>Actinomycetes</taxon>
        <taxon>Micrococcales</taxon>
        <taxon>Microbacteriaceae</taxon>
        <taxon>Microbacterium</taxon>
    </lineage>
</organism>
<keyword evidence="8" id="KW-1185">Reference proteome</keyword>
<feature type="transmembrane region" description="Helical" evidence="5">
    <location>
        <begin position="53"/>
        <end position="77"/>
    </location>
</feature>
<protein>
    <submittedName>
        <fullName evidence="7">CP family cyanate transporter-like MFS transporter</fullName>
    </submittedName>
</protein>
<feature type="transmembrane region" description="Helical" evidence="5">
    <location>
        <begin position="113"/>
        <end position="131"/>
    </location>
</feature>